<evidence type="ECO:0000256" key="1">
    <source>
        <dbReference type="SAM" id="MobiDB-lite"/>
    </source>
</evidence>
<protein>
    <submittedName>
        <fullName evidence="2">Uncharacterized protein</fullName>
    </submittedName>
</protein>
<feature type="region of interest" description="Disordered" evidence="1">
    <location>
        <begin position="1"/>
        <end position="21"/>
    </location>
</feature>
<dbReference type="Proteomes" id="UP000007174">
    <property type="component" value="Unassembled WGS sequence"/>
</dbReference>
<evidence type="ECO:0000313" key="2">
    <source>
        <dbReference type="EMBL" id="CCF45253.1"/>
    </source>
</evidence>
<dbReference type="AlphaFoldDB" id="H1VYE1"/>
<proteinExistence type="predicted"/>
<evidence type="ECO:0000313" key="3">
    <source>
        <dbReference type="Proteomes" id="UP000007174"/>
    </source>
</evidence>
<gene>
    <name evidence="2" type="ORF">CH063_00547</name>
</gene>
<feature type="compositionally biased region" description="Gly residues" evidence="1">
    <location>
        <begin position="1"/>
        <end position="12"/>
    </location>
</feature>
<organism evidence="2 3">
    <name type="scientific">Colletotrichum higginsianum (strain IMI 349063)</name>
    <name type="common">Crucifer anthracnose fungus</name>
    <dbReference type="NCBI Taxonomy" id="759273"/>
    <lineage>
        <taxon>Eukaryota</taxon>
        <taxon>Fungi</taxon>
        <taxon>Dikarya</taxon>
        <taxon>Ascomycota</taxon>
        <taxon>Pezizomycotina</taxon>
        <taxon>Sordariomycetes</taxon>
        <taxon>Hypocreomycetidae</taxon>
        <taxon>Glomerellales</taxon>
        <taxon>Glomerellaceae</taxon>
        <taxon>Colletotrichum</taxon>
        <taxon>Colletotrichum destructivum species complex</taxon>
    </lineage>
</organism>
<dbReference type="EMBL" id="CACQ02007568">
    <property type="protein sequence ID" value="CCF45253.1"/>
    <property type="molecule type" value="Genomic_DNA"/>
</dbReference>
<dbReference type="HOGENOM" id="CLU_2831080_0_0_1"/>
<name>H1VYE1_COLHI</name>
<sequence length="66" mass="6988">MFAPGCDGGGQQKCGDKEEGRLIAAPTLETQGWESPGRVSVHLKASTSSAELELKNKMSKRPEGVT</sequence>
<accession>H1VYE1</accession>
<reference evidence="3" key="1">
    <citation type="journal article" date="2012" name="Nat. Genet.">
        <title>Lifestyle transitions in plant pathogenic Colletotrichum fungi deciphered by genome and transcriptome analyses.</title>
        <authorList>
            <person name="O'Connell R.J."/>
            <person name="Thon M.R."/>
            <person name="Hacquard S."/>
            <person name="Amyotte S.G."/>
            <person name="Kleemann J."/>
            <person name="Torres M.F."/>
            <person name="Damm U."/>
            <person name="Buiate E.A."/>
            <person name="Epstein L."/>
            <person name="Alkan N."/>
            <person name="Altmueller J."/>
            <person name="Alvarado-Balderrama L."/>
            <person name="Bauser C.A."/>
            <person name="Becker C."/>
            <person name="Birren B.W."/>
            <person name="Chen Z."/>
            <person name="Choi J."/>
            <person name="Crouch J.A."/>
            <person name="Duvick J.P."/>
            <person name="Farman M.A."/>
            <person name="Gan P."/>
            <person name="Heiman D."/>
            <person name="Henrissat B."/>
            <person name="Howard R.J."/>
            <person name="Kabbage M."/>
            <person name="Koch C."/>
            <person name="Kracher B."/>
            <person name="Kubo Y."/>
            <person name="Law A.D."/>
            <person name="Lebrun M.-H."/>
            <person name="Lee Y.-H."/>
            <person name="Miyara I."/>
            <person name="Moore N."/>
            <person name="Neumann U."/>
            <person name="Nordstroem K."/>
            <person name="Panaccione D.G."/>
            <person name="Panstruga R."/>
            <person name="Place M."/>
            <person name="Proctor R.H."/>
            <person name="Prusky D."/>
            <person name="Rech G."/>
            <person name="Reinhardt R."/>
            <person name="Rollins J.A."/>
            <person name="Rounsley S."/>
            <person name="Schardl C.L."/>
            <person name="Schwartz D.C."/>
            <person name="Shenoy N."/>
            <person name="Shirasu K."/>
            <person name="Sikhakolli U.R."/>
            <person name="Stueber K."/>
            <person name="Sukno S.A."/>
            <person name="Sweigard J.A."/>
            <person name="Takano Y."/>
            <person name="Takahara H."/>
            <person name="Trail F."/>
            <person name="van der Does H.C."/>
            <person name="Voll L.M."/>
            <person name="Will I."/>
            <person name="Young S."/>
            <person name="Zeng Q."/>
            <person name="Zhang J."/>
            <person name="Zhou S."/>
            <person name="Dickman M.B."/>
            <person name="Schulze-Lefert P."/>
            <person name="Ver Loren van Themaat E."/>
            <person name="Ma L.-J."/>
            <person name="Vaillancourt L.J."/>
        </authorList>
    </citation>
    <scope>NUCLEOTIDE SEQUENCE [LARGE SCALE GENOMIC DNA]</scope>
    <source>
        <strain evidence="3">IMI 349063</strain>
    </source>
</reference>